<accession>A0A1F8FBF4</accession>
<name>A0A1F8FBF4_9BACT</name>
<evidence type="ECO:0000313" key="4">
    <source>
        <dbReference type="Proteomes" id="UP000177167"/>
    </source>
</evidence>
<protein>
    <recommendedName>
        <fullName evidence="5">PspA/IM30 family protein</fullName>
    </recommendedName>
</protein>
<dbReference type="Pfam" id="PF04012">
    <property type="entry name" value="PspA_IM30"/>
    <property type="match status" value="1"/>
</dbReference>
<gene>
    <name evidence="3" type="ORF">A3J46_06415</name>
</gene>
<proteinExistence type="inferred from homology"/>
<dbReference type="AlphaFoldDB" id="A0A1F8FBF4"/>
<feature type="coiled-coil region" evidence="2">
    <location>
        <begin position="30"/>
        <end position="78"/>
    </location>
</feature>
<dbReference type="InterPro" id="IPR007157">
    <property type="entry name" value="PspA_VIPP1"/>
</dbReference>
<evidence type="ECO:0000256" key="1">
    <source>
        <dbReference type="ARBA" id="ARBA00043985"/>
    </source>
</evidence>
<dbReference type="EMBL" id="MGJP01000006">
    <property type="protein sequence ID" value="OGN10473.1"/>
    <property type="molecule type" value="Genomic_DNA"/>
</dbReference>
<evidence type="ECO:0000256" key="2">
    <source>
        <dbReference type="SAM" id="Coils"/>
    </source>
</evidence>
<comment type="caution">
    <text evidence="3">The sequence shown here is derived from an EMBL/GenBank/DDBJ whole genome shotgun (WGS) entry which is preliminary data.</text>
</comment>
<sequence>MAATLFSKARLVALSVAHSLLDQAIDMNSVEAVRQNVRDLETAADELGKSLATHRGLRRGLERDLGALQAQRDDLNGQIDDLLPPNDSDPSNDHYATTLEAELMGVEPLLADKEEEFRDMEKTISTMAQTLSMMQAKLTTMRGQLSRLQSQEHAAGAKESAAAAMQQAKSSMETGVDASVDSVAARIQKRYDIADELLESAASGFADTTKSDAAMATVAARLAKRQAANMAKKSPAAPVAG</sequence>
<dbReference type="Proteomes" id="UP000177167">
    <property type="component" value="Unassembled WGS sequence"/>
</dbReference>
<dbReference type="Gene3D" id="1.10.287.1490">
    <property type="match status" value="1"/>
</dbReference>
<reference evidence="3 4" key="1">
    <citation type="journal article" date="2016" name="Nat. Commun.">
        <title>Thousands of microbial genomes shed light on interconnected biogeochemical processes in an aquifer system.</title>
        <authorList>
            <person name="Anantharaman K."/>
            <person name="Brown C.T."/>
            <person name="Hug L.A."/>
            <person name="Sharon I."/>
            <person name="Castelle C.J."/>
            <person name="Probst A.J."/>
            <person name="Thomas B.C."/>
            <person name="Singh A."/>
            <person name="Wilkins M.J."/>
            <person name="Karaoz U."/>
            <person name="Brodie E.L."/>
            <person name="Williams K.H."/>
            <person name="Hubbard S.S."/>
            <person name="Banfield J.F."/>
        </authorList>
    </citation>
    <scope>NUCLEOTIDE SEQUENCE [LARGE SCALE GENOMIC DNA]</scope>
</reference>
<keyword evidence="2" id="KW-0175">Coiled coil</keyword>
<comment type="similarity">
    <text evidence="1">Belongs to the PspA/Vipp/IM30 family.</text>
</comment>
<evidence type="ECO:0008006" key="5">
    <source>
        <dbReference type="Google" id="ProtNLM"/>
    </source>
</evidence>
<organism evidence="3 4">
    <name type="scientific">Candidatus Yanofskybacteria bacterium RIFCSPHIGHO2_02_FULL_41_11</name>
    <dbReference type="NCBI Taxonomy" id="1802675"/>
    <lineage>
        <taxon>Bacteria</taxon>
        <taxon>Candidatus Yanofskyibacteriota</taxon>
    </lineage>
</organism>
<evidence type="ECO:0000313" key="3">
    <source>
        <dbReference type="EMBL" id="OGN10473.1"/>
    </source>
</evidence>